<accession>A0AAV4AM08</accession>
<protein>
    <submittedName>
        <fullName evidence="1">Uncharacterized protein</fullName>
    </submittedName>
</protein>
<organism evidence="1 2">
    <name type="scientific">Plakobranchus ocellatus</name>
    <dbReference type="NCBI Taxonomy" id="259542"/>
    <lineage>
        <taxon>Eukaryota</taxon>
        <taxon>Metazoa</taxon>
        <taxon>Spiralia</taxon>
        <taxon>Lophotrochozoa</taxon>
        <taxon>Mollusca</taxon>
        <taxon>Gastropoda</taxon>
        <taxon>Heterobranchia</taxon>
        <taxon>Euthyneura</taxon>
        <taxon>Panpulmonata</taxon>
        <taxon>Sacoglossa</taxon>
        <taxon>Placobranchoidea</taxon>
        <taxon>Plakobranchidae</taxon>
        <taxon>Plakobranchus</taxon>
    </lineage>
</organism>
<reference evidence="1 2" key="1">
    <citation type="journal article" date="2021" name="Elife">
        <title>Chloroplast acquisition without the gene transfer in kleptoplastic sea slugs, Plakobranchus ocellatus.</title>
        <authorList>
            <person name="Maeda T."/>
            <person name="Takahashi S."/>
            <person name="Yoshida T."/>
            <person name="Shimamura S."/>
            <person name="Takaki Y."/>
            <person name="Nagai Y."/>
            <person name="Toyoda A."/>
            <person name="Suzuki Y."/>
            <person name="Arimoto A."/>
            <person name="Ishii H."/>
            <person name="Satoh N."/>
            <person name="Nishiyama T."/>
            <person name="Hasebe M."/>
            <person name="Maruyama T."/>
            <person name="Minagawa J."/>
            <person name="Obokata J."/>
            <person name="Shigenobu S."/>
        </authorList>
    </citation>
    <scope>NUCLEOTIDE SEQUENCE [LARGE SCALE GENOMIC DNA]</scope>
</reference>
<dbReference type="EMBL" id="BLXT01004061">
    <property type="protein sequence ID" value="GFO09231.1"/>
    <property type="molecule type" value="Genomic_DNA"/>
</dbReference>
<keyword evidence="2" id="KW-1185">Reference proteome</keyword>
<evidence type="ECO:0000313" key="2">
    <source>
        <dbReference type="Proteomes" id="UP000735302"/>
    </source>
</evidence>
<dbReference type="AlphaFoldDB" id="A0AAV4AM08"/>
<proteinExistence type="predicted"/>
<evidence type="ECO:0000313" key="1">
    <source>
        <dbReference type="EMBL" id="GFO09231.1"/>
    </source>
</evidence>
<dbReference type="Proteomes" id="UP000735302">
    <property type="component" value="Unassembled WGS sequence"/>
</dbReference>
<comment type="caution">
    <text evidence="1">The sequence shown here is derived from an EMBL/GenBank/DDBJ whole genome shotgun (WGS) entry which is preliminary data.</text>
</comment>
<name>A0AAV4AM08_9GAST</name>
<gene>
    <name evidence="1" type="ORF">PoB_003573600</name>
</gene>
<sequence length="172" mass="19468">MGYLSKSVSFPMGGLNFSTKMTLYGMVIESTTLLSRQAATLFAEGGKIQHKRIRLVWVKIYIVSAHYLADLRFLALDELLLLCRVLVRGKKFHNPRFYVAHVPEGSYEDVGIRQQNGVETAPIACLEDDDNDDVHQLLQPKSPDQPYLHSGSQLLDFPTCHSLRLMYAFPPK</sequence>